<dbReference type="AlphaFoldDB" id="A0A1H1QEZ7"/>
<keyword evidence="1" id="KW-0175">Coiled coil</keyword>
<gene>
    <name evidence="4" type="ORF">SAMN04488543_1295</name>
</gene>
<dbReference type="GO" id="GO:0003677">
    <property type="term" value="F:DNA binding"/>
    <property type="evidence" value="ECO:0007669"/>
    <property type="project" value="InterPro"/>
</dbReference>
<dbReference type="RefSeq" id="WP_172826031.1">
    <property type="nucleotide sequence ID" value="NZ_LT629749.1"/>
</dbReference>
<feature type="domain" description="Resolvase/invertase-type recombinase catalytic" evidence="2">
    <location>
        <begin position="2"/>
        <end position="150"/>
    </location>
</feature>
<dbReference type="InterPro" id="IPR050639">
    <property type="entry name" value="SSR_resolvase"/>
</dbReference>
<evidence type="ECO:0000313" key="4">
    <source>
        <dbReference type="EMBL" id="SDS21469.1"/>
    </source>
</evidence>
<dbReference type="Proteomes" id="UP000199092">
    <property type="component" value="Chromosome I"/>
</dbReference>
<dbReference type="InterPro" id="IPR036162">
    <property type="entry name" value="Resolvase-like_N_sf"/>
</dbReference>
<evidence type="ECO:0000259" key="2">
    <source>
        <dbReference type="PROSITE" id="PS51736"/>
    </source>
</evidence>
<feature type="coiled-coil region" evidence="1">
    <location>
        <begin position="346"/>
        <end position="394"/>
    </location>
</feature>
<accession>A0A1H1QEZ7</accession>
<keyword evidence="5" id="KW-1185">Reference proteome</keyword>
<dbReference type="Gene3D" id="3.40.50.1390">
    <property type="entry name" value="Resolvase, N-terminal catalytic domain"/>
    <property type="match status" value="1"/>
</dbReference>
<dbReference type="InterPro" id="IPR006119">
    <property type="entry name" value="Resolv_N"/>
</dbReference>
<dbReference type="SUPFAM" id="SSF53041">
    <property type="entry name" value="Resolvase-like"/>
    <property type="match status" value="1"/>
</dbReference>
<dbReference type="PANTHER" id="PTHR30461:SF23">
    <property type="entry name" value="DNA RECOMBINASE-RELATED"/>
    <property type="match status" value="1"/>
</dbReference>
<reference evidence="4 5" key="1">
    <citation type="submission" date="2016-10" db="EMBL/GenBank/DDBJ databases">
        <authorList>
            <person name="de Groot N.N."/>
        </authorList>
    </citation>
    <scope>NUCLEOTIDE SEQUENCE [LARGE SCALE GENOMIC DNA]</scope>
    <source>
        <strain evidence="4 5">DSM 21741</strain>
    </source>
</reference>
<protein>
    <submittedName>
        <fullName evidence="4">Site-specific DNA recombinase</fullName>
    </submittedName>
</protein>
<sequence length="461" mass="50033">MQSIIYARISKDRDGEGLGVARQEADARALAQQRGWEVLDTVVDNDTSAAGRRPRAGFELVLEAIESGRAQVVIAWALDRLTRNRRDTVRLIEACQRHGATIALVRGSDLDMATPAGRLTADLLAAVARSEIEVKSDRQARAALQAAEQGRWVGGRRPFGYEADGMTVREAEAKCVRDAYTSLLDGISLRQIAYRWNEAGMLPPQGSRDGSTSRWTGSVVSRCLRKPRYAGLSSRRGEVLGVAQWPALVDADTWHAAQAMMRNPSRTPTRGDQRMLSGLALCGTCGATVHAGGGATGRGVYRCSVGSHVVRRRAPIDELISAVVVERLGRPDAGRIFAARAAGVGAAELLREAEELRQRLDGLSEGYADGALTLSQLRKGTDRLRGRLEEVEKRIAATGSGPSADLRNLLTATEVGEVWDSLDVAGRRSVIEQLMTITLYPPGRGVTVLRPEHVRIDWRTS</sequence>
<feature type="domain" description="Recombinase" evidence="3">
    <location>
        <begin position="158"/>
        <end position="267"/>
    </location>
</feature>
<dbReference type="STRING" id="546871.SAMN04488543_1295"/>
<dbReference type="CDD" id="cd00338">
    <property type="entry name" value="Ser_Recombinase"/>
    <property type="match status" value="1"/>
</dbReference>
<dbReference type="SMART" id="SM00857">
    <property type="entry name" value="Resolvase"/>
    <property type="match status" value="1"/>
</dbReference>
<dbReference type="Pfam" id="PF00239">
    <property type="entry name" value="Resolvase"/>
    <property type="match status" value="1"/>
</dbReference>
<dbReference type="GO" id="GO:0000150">
    <property type="term" value="F:DNA strand exchange activity"/>
    <property type="evidence" value="ECO:0007669"/>
    <property type="project" value="InterPro"/>
</dbReference>
<name>A0A1H1QEZ7_9ACTN</name>
<evidence type="ECO:0000259" key="3">
    <source>
        <dbReference type="PROSITE" id="PS51737"/>
    </source>
</evidence>
<dbReference type="InterPro" id="IPR011109">
    <property type="entry name" value="DNA_bind_recombinase_dom"/>
</dbReference>
<organism evidence="4 5">
    <name type="scientific">Friedmanniella luteola</name>
    <dbReference type="NCBI Taxonomy" id="546871"/>
    <lineage>
        <taxon>Bacteria</taxon>
        <taxon>Bacillati</taxon>
        <taxon>Actinomycetota</taxon>
        <taxon>Actinomycetes</taxon>
        <taxon>Propionibacteriales</taxon>
        <taxon>Nocardioidaceae</taxon>
        <taxon>Friedmanniella</taxon>
    </lineage>
</organism>
<dbReference type="PROSITE" id="PS51737">
    <property type="entry name" value="RECOMBINASE_DNA_BIND"/>
    <property type="match status" value="1"/>
</dbReference>
<dbReference type="Pfam" id="PF07508">
    <property type="entry name" value="Recombinase"/>
    <property type="match status" value="1"/>
</dbReference>
<dbReference type="Gene3D" id="3.90.1750.20">
    <property type="entry name" value="Putative Large Serine Recombinase, Chain B, Domain 2"/>
    <property type="match status" value="1"/>
</dbReference>
<dbReference type="PANTHER" id="PTHR30461">
    <property type="entry name" value="DNA-INVERTASE FROM LAMBDOID PROPHAGE"/>
    <property type="match status" value="1"/>
</dbReference>
<proteinExistence type="predicted"/>
<dbReference type="InterPro" id="IPR038109">
    <property type="entry name" value="DNA_bind_recomb_sf"/>
</dbReference>
<evidence type="ECO:0000313" key="5">
    <source>
        <dbReference type="Proteomes" id="UP000199092"/>
    </source>
</evidence>
<dbReference type="EMBL" id="LT629749">
    <property type="protein sequence ID" value="SDS21469.1"/>
    <property type="molecule type" value="Genomic_DNA"/>
</dbReference>
<dbReference type="PROSITE" id="PS51736">
    <property type="entry name" value="RECOMBINASES_3"/>
    <property type="match status" value="1"/>
</dbReference>
<evidence type="ECO:0000256" key="1">
    <source>
        <dbReference type="SAM" id="Coils"/>
    </source>
</evidence>